<keyword evidence="1" id="KW-0677">Repeat</keyword>
<dbReference type="EMBL" id="PYSW02000013">
    <property type="protein sequence ID" value="KAG2387251.1"/>
    <property type="molecule type" value="Genomic_DNA"/>
</dbReference>
<dbReference type="Gene3D" id="2.120.10.30">
    <property type="entry name" value="TolB, C-terminal domain"/>
    <property type="match status" value="1"/>
</dbReference>
<accession>A0AA88KN67</accession>
<dbReference type="GeneID" id="68094039"/>
<reference evidence="2 3" key="1">
    <citation type="journal article" date="2018" name="BMC Genomics">
        <title>The genome of Naegleria lovaniensis, the basis for a comparative approach to unravel pathogenicity factors of the human pathogenic amoeba N. fowleri.</title>
        <authorList>
            <person name="Liechti N."/>
            <person name="Schurch N."/>
            <person name="Bruggmann R."/>
            <person name="Wittwer M."/>
        </authorList>
    </citation>
    <scope>NUCLEOTIDE SEQUENCE [LARGE SCALE GENOMIC DNA]</scope>
    <source>
        <strain evidence="2 3">ATCC 30569</strain>
    </source>
</reference>
<organism evidence="2 3">
    <name type="scientific">Naegleria lovaniensis</name>
    <name type="common">Amoeba</name>
    <dbReference type="NCBI Taxonomy" id="51637"/>
    <lineage>
        <taxon>Eukaryota</taxon>
        <taxon>Discoba</taxon>
        <taxon>Heterolobosea</taxon>
        <taxon>Tetramitia</taxon>
        <taxon>Eutetramitia</taxon>
        <taxon>Vahlkampfiidae</taxon>
        <taxon>Naegleria</taxon>
    </lineage>
</organism>
<evidence type="ECO:0000256" key="1">
    <source>
        <dbReference type="ARBA" id="ARBA00022737"/>
    </source>
</evidence>
<comment type="caution">
    <text evidence="2">The sequence shown here is derived from an EMBL/GenBank/DDBJ whole genome shotgun (WGS) entry which is preliminary data.</text>
</comment>
<dbReference type="Pfam" id="PF01436">
    <property type="entry name" value="NHL"/>
    <property type="match status" value="1"/>
</dbReference>
<evidence type="ECO:0000313" key="2">
    <source>
        <dbReference type="EMBL" id="KAG2387251.1"/>
    </source>
</evidence>
<protein>
    <submittedName>
        <fullName evidence="2">Uncharacterized protein</fullName>
    </submittedName>
</protein>
<dbReference type="InterPro" id="IPR001258">
    <property type="entry name" value="NHL_repeat"/>
</dbReference>
<evidence type="ECO:0000313" key="3">
    <source>
        <dbReference type="Proteomes" id="UP000816034"/>
    </source>
</evidence>
<sequence length="345" mass="39517">MMQLEAVKLLDEEPLCNTQITLHDFIRIGSESYDAVIMNAFKNKMRKFKTKISFSMNFDPVAVIEVPNVFETRISHACNCIVALNVTEFICFDLNSHRKVHSFPAAFAFYFDIEENYDGKGSDALIYGGDRGVFKYDLNKIMNGEDLNNIWNQPEIHSMGMVCSPHNDVLSKNVLYVCSYDTCISALKSLTGEVLYRIQHFENTTGYYFEHTPVCFSDIDVNDTDTELFVSATKSKRIYNFHRIAHNNHQDDWQLIREFGGEYLTHPDGMVFDSVSRHVLVCEQQQQAKGCILVVFTEKGEFVKRVDVKGKDVKRHASPTGLCLDERTGLLYVVDCANFLIQIFK</sequence>
<dbReference type="AlphaFoldDB" id="A0AA88KN67"/>
<name>A0AA88KN67_NAELO</name>
<keyword evidence="3" id="KW-1185">Reference proteome</keyword>
<dbReference type="RefSeq" id="XP_044551243.1">
    <property type="nucleotide sequence ID" value="XM_044690906.1"/>
</dbReference>
<dbReference type="SUPFAM" id="SSF75011">
    <property type="entry name" value="3-carboxy-cis,cis-mucoante lactonizing enzyme"/>
    <property type="match status" value="1"/>
</dbReference>
<gene>
    <name evidence="2" type="ORF">C9374_001583</name>
</gene>
<dbReference type="InterPro" id="IPR011042">
    <property type="entry name" value="6-blade_b-propeller_TolB-like"/>
</dbReference>
<proteinExistence type="predicted"/>
<dbReference type="Proteomes" id="UP000816034">
    <property type="component" value="Unassembled WGS sequence"/>
</dbReference>